<feature type="region of interest" description="Disordered" evidence="1">
    <location>
        <begin position="319"/>
        <end position="340"/>
    </location>
</feature>
<accession>G0TWD5</accession>
<evidence type="ECO:0000313" key="2">
    <source>
        <dbReference type="EMBL" id="CCC48273.1"/>
    </source>
</evidence>
<evidence type="ECO:0000256" key="1">
    <source>
        <dbReference type="SAM" id="MobiDB-lite"/>
    </source>
</evidence>
<dbReference type="AlphaFoldDB" id="G0TWD5"/>
<feature type="compositionally biased region" description="Low complexity" evidence="1">
    <location>
        <begin position="325"/>
        <end position="334"/>
    </location>
</feature>
<protein>
    <submittedName>
        <fullName evidence="2">Uncharacterized protein</fullName>
    </submittedName>
</protein>
<sequence length="511" mass="56131">MGRKSDVQNVAAVAIQRWFMRRSDSARSVRLLAALHVLKLEEETANSLVSHTGAEVHSSCSLSVNFEKKAGSRDNGFFSYVLAALNHESGSGVINQPAMNYEDARGDAFCVTCRLVCLLVDVADMYARRLRRENYKLLKEREGRTLRREQDCGDSQRKEEDKHIPGGVALLSDCILLELMEAAVARAPSSSGCPESCVALLETRLKSGFGAAGTAWLASATGKWSCSTKQTSARENTIGFNVSDAAGRPLWVALVHALRRVQVVAPRAFPSGNFVPSASLLEDTLSVCEAHTSDDEGKFSARTGSSTRVKDAAFIKGSKSEDPCSVDVDTSDSSSDYEYDDEKYLERQKRRDEARMIRIAQRLEMDKELVLATKEGYSAVGAGSRAAMQKRLNEDEKAQNEYVQLFGNMDETMLPGSVLKKSSLMYGNLRRARWDARRVKTGGTDPTAEHFSSCHVEEPSNSQKSALRICVVCELPDNEEVLRFCSCGSWVHSECASYGSGNVARCSLYCA</sequence>
<reference evidence="2" key="1">
    <citation type="journal article" date="2012" name="Proc. Natl. Acad. Sci. U.S.A.">
        <title>Antigenic diversity is generated by distinct evolutionary mechanisms in African trypanosome species.</title>
        <authorList>
            <person name="Jackson A.P."/>
            <person name="Berry A."/>
            <person name="Aslett M."/>
            <person name="Allison H.C."/>
            <person name="Burton P."/>
            <person name="Vavrova-Anderson J."/>
            <person name="Brown R."/>
            <person name="Browne H."/>
            <person name="Corton N."/>
            <person name="Hauser H."/>
            <person name="Gamble J."/>
            <person name="Gilderthorp R."/>
            <person name="Marcello L."/>
            <person name="McQuillan J."/>
            <person name="Otto T.D."/>
            <person name="Quail M.A."/>
            <person name="Sanders M.J."/>
            <person name="van Tonder A."/>
            <person name="Ginger M.L."/>
            <person name="Field M.C."/>
            <person name="Barry J.D."/>
            <person name="Hertz-Fowler C."/>
            <person name="Berriman M."/>
        </authorList>
    </citation>
    <scope>NUCLEOTIDE SEQUENCE</scope>
    <source>
        <strain evidence="2">Y486</strain>
    </source>
</reference>
<proteinExistence type="predicted"/>
<name>G0TWD5_TRYVY</name>
<dbReference type="EMBL" id="HE573022">
    <property type="protein sequence ID" value="CCC48273.1"/>
    <property type="molecule type" value="Genomic_DNA"/>
</dbReference>
<organism evidence="2">
    <name type="scientific">Trypanosoma vivax (strain Y486)</name>
    <dbReference type="NCBI Taxonomy" id="1055687"/>
    <lineage>
        <taxon>Eukaryota</taxon>
        <taxon>Discoba</taxon>
        <taxon>Euglenozoa</taxon>
        <taxon>Kinetoplastea</taxon>
        <taxon>Metakinetoplastina</taxon>
        <taxon>Trypanosomatida</taxon>
        <taxon>Trypanosomatidae</taxon>
        <taxon>Trypanosoma</taxon>
        <taxon>Duttonella</taxon>
    </lineage>
</organism>
<dbReference type="VEuPathDB" id="TriTrypDB:TvY486_0600640"/>
<dbReference type="OMA" id="CELQDEM"/>
<gene>
    <name evidence="2" type="ORF">TVY486_0600640</name>
</gene>